<evidence type="ECO:0000256" key="3">
    <source>
        <dbReference type="ARBA" id="ARBA00012516"/>
    </source>
</evidence>
<reference evidence="15" key="1">
    <citation type="journal article" date="2013" name="Science">
        <title>Comparative analysis of bat genomes provides insight into the evolution of flight and immunity.</title>
        <authorList>
            <person name="Zhang G."/>
            <person name="Cowled C."/>
            <person name="Shi Z."/>
            <person name="Huang Z."/>
            <person name="Bishop-Lilly K.A."/>
            <person name="Fang X."/>
            <person name="Wynne J.W."/>
            <person name="Xiong Z."/>
            <person name="Baker M.L."/>
            <person name="Zhao W."/>
            <person name="Tachedjian M."/>
            <person name="Zhu Y."/>
            <person name="Zhou P."/>
            <person name="Jiang X."/>
            <person name="Ng J."/>
            <person name="Yang L."/>
            <person name="Wu L."/>
            <person name="Xiao J."/>
            <person name="Feng Y."/>
            <person name="Chen Y."/>
            <person name="Sun X."/>
            <person name="Zhang Y."/>
            <person name="Marsh G.A."/>
            <person name="Crameri G."/>
            <person name="Broder C.C."/>
            <person name="Frey K.G."/>
            <person name="Wang L.F."/>
            <person name="Wang J."/>
        </authorList>
    </citation>
    <scope>NUCLEOTIDE SEQUENCE [LARGE SCALE GENOMIC DNA]</scope>
</reference>
<dbReference type="Gene3D" id="3.90.70.10">
    <property type="entry name" value="Cysteine proteinases"/>
    <property type="match status" value="1"/>
</dbReference>
<keyword evidence="7" id="KW-0788">Thiol protease</keyword>
<comment type="function">
    <text evidence="11">Exhibits carboxy-monopeptidase as well as carboxy-dipeptidase activity. Capable of producing kinin potentiating peptides.</text>
</comment>
<evidence type="ECO:0000313" key="14">
    <source>
        <dbReference type="EMBL" id="ELK27569.1"/>
    </source>
</evidence>
<dbReference type="InterPro" id="IPR000668">
    <property type="entry name" value="Peptidase_C1A_C"/>
</dbReference>
<keyword evidence="15" id="KW-1185">Reference proteome</keyword>
<dbReference type="Proteomes" id="UP000010556">
    <property type="component" value="Unassembled WGS sequence"/>
</dbReference>
<comment type="catalytic activity">
    <reaction evidence="1">
        <text>Release of C-terminal amino acid residues with broad specificity, but lacks action on C-terminal proline. Shows weak endopeptidase activity.</text>
        <dbReference type="EC" id="3.4.18.1"/>
    </reaction>
</comment>
<proteinExistence type="inferred from homology"/>
<evidence type="ECO:0000256" key="8">
    <source>
        <dbReference type="ARBA" id="ARBA00023145"/>
    </source>
</evidence>
<dbReference type="SMART" id="SM00645">
    <property type="entry name" value="Pept_C1"/>
    <property type="match status" value="1"/>
</dbReference>
<dbReference type="GO" id="GO:0006508">
    <property type="term" value="P:proteolysis"/>
    <property type="evidence" value="ECO:0007669"/>
    <property type="project" value="UniProtKB-KW"/>
</dbReference>
<dbReference type="EMBL" id="KB110092">
    <property type="protein sequence ID" value="ELK27569.1"/>
    <property type="molecule type" value="Genomic_DNA"/>
</dbReference>
<evidence type="ECO:0000256" key="1">
    <source>
        <dbReference type="ARBA" id="ARBA00001594"/>
    </source>
</evidence>
<dbReference type="InterPro" id="IPR013128">
    <property type="entry name" value="Peptidase_C1A"/>
</dbReference>
<organism evidence="14 15">
    <name type="scientific">Myotis davidii</name>
    <name type="common">David's myotis</name>
    <dbReference type="NCBI Taxonomy" id="225400"/>
    <lineage>
        <taxon>Eukaryota</taxon>
        <taxon>Metazoa</taxon>
        <taxon>Chordata</taxon>
        <taxon>Craniata</taxon>
        <taxon>Vertebrata</taxon>
        <taxon>Euteleostomi</taxon>
        <taxon>Mammalia</taxon>
        <taxon>Eutheria</taxon>
        <taxon>Laurasiatheria</taxon>
        <taxon>Chiroptera</taxon>
        <taxon>Yangochiroptera</taxon>
        <taxon>Vespertilionidae</taxon>
        <taxon>Myotis</taxon>
    </lineage>
</organism>
<evidence type="ECO:0000259" key="13">
    <source>
        <dbReference type="SMART" id="SM00645"/>
    </source>
</evidence>
<evidence type="ECO:0000313" key="15">
    <source>
        <dbReference type="Proteomes" id="UP000010556"/>
    </source>
</evidence>
<keyword evidence="4" id="KW-0645">Protease</keyword>
<dbReference type="FunFam" id="3.90.70.10:FF:000060">
    <property type="entry name" value="Cathepsin Z"/>
    <property type="match status" value="1"/>
</dbReference>
<evidence type="ECO:0000256" key="7">
    <source>
        <dbReference type="ARBA" id="ARBA00022807"/>
    </source>
</evidence>
<evidence type="ECO:0000256" key="5">
    <source>
        <dbReference type="ARBA" id="ARBA00022729"/>
    </source>
</evidence>
<comment type="similarity">
    <text evidence="2">Belongs to the peptidase C1 family.</text>
</comment>
<feature type="domain" description="Peptidase C1A papain C-terminal" evidence="13">
    <location>
        <begin position="3"/>
        <end position="198"/>
    </location>
</feature>
<name>L5LM78_MYODS</name>
<evidence type="ECO:0000256" key="9">
    <source>
        <dbReference type="ARBA" id="ARBA00023157"/>
    </source>
</evidence>
<evidence type="ECO:0000256" key="12">
    <source>
        <dbReference type="ARBA" id="ARBA00072061"/>
    </source>
</evidence>
<keyword evidence="6" id="KW-0378">Hydrolase</keyword>
<dbReference type="AlphaFoldDB" id="L5LM78"/>
<sequence>MDRLGSWVLNPMGVLADRINIKRKGAWPSTLLSVQHVIDCGMAGSCEGGNDLEVWSYAQRHGIPDETCNNYQAKDQKCDKFNQCGTCTEFKVCQPIQNYTLWKVGDYGSVAGREKMMAEIYANGPISCGIMATEKMVNYSGGIYEEYQEQSYINHVISVAGWGISDGTEYWIGERGWMRIVTSTYKDGKGAKYNLAIEDSCSFGDPIV</sequence>
<evidence type="ECO:0000256" key="11">
    <source>
        <dbReference type="ARBA" id="ARBA00056802"/>
    </source>
</evidence>
<keyword evidence="5" id="KW-0732">Signal</keyword>
<dbReference type="InterPro" id="IPR038765">
    <property type="entry name" value="Papain-like_cys_pep_sf"/>
</dbReference>
<evidence type="ECO:0000256" key="6">
    <source>
        <dbReference type="ARBA" id="ARBA00022801"/>
    </source>
</evidence>
<dbReference type="SUPFAM" id="SSF54001">
    <property type="entry name" value="Cysteine proteinases"/>
    <property type="match status" value="1"/>
</dbReference>
<accession>L5LM78</accession>
<dbReference type="EC" id="3.4.18.1" evidence="3"/>
<evidence type="ECO:0000256" key="10">
    <source>
        <dbReference type="ARBA" id="ARBA00023180"/>
    </source>
</evidence>
<protein>
    <recommendedName>
        <fullName evidence="12">Cathepsin Z</fullName>
        <ecNumber evidence="3">3.4.18.1</ecNumber>
    </recommendedName>
</protein>
<dbReference type="PANTHER" id="PTHR12411">
    <property type="entry name" value="CYSTEINE PROTEASE FAMILY C1-RELATED"/>
    <property type="match status" value="1"/>
</dbReference>
<dbReference type="GO" id="GO:0016807">
    <property type="term" value="F:cysteine-type carboxypeptidase activity"/>
    <property type="evidence" value="ECO:0007669"/>
    <property type="project" value="UniProtKB-EC"/>
</dbReference>
<keyword evidence="8" id="KW-0865">Zymogen</keyword>
<evidence type="ECO:0000256" key="4">
    <source>
        <dbReference type="ARBA" id="ARBA00022670"/>
    </source>
</evidence>
<dbReference type="eggNOG" id="KOG1543">
    <property type="taxonomic scope" value="Eukaryota"/>
</dbReference>
<dbReference type="MEROPS" id="C01.013"/>
<gene>
    <name evidence="14" type="ORF">MDA_GLEAN10010086</name>
</gene>
<keyword evidence="9" id="KW-1015">Disulfide bond</keyword>
<evidence type="ECO:0000256" key="2">
    <source>
        <dbReference type="ARBA" id="ARBA00008455"/>
    </source>
</evidence>
<keyword evidence="10" id="KW-0325">Glycoprotein</keyword>
<dbReference type="Pfam" id="PF00112">
    <property type="entry name" value="Peptidase_C1"/>
    <property type="match status" value="1"/>
</dbReference>